<protein>
    <recommendedName>
        <fullName evidence="4">EF-hand domain-containing protein</fullName>
    </recommendedName>
</protein>
<comment type="caution">
    <text evidence="2">The sequence shown here is derived from an EMBL/GenBank/DDBJ whole genome shotgun (WGS) entry which is preliminary data.</text>
</comment>
<feature type="compositionally biased region" description="Basic residues" evidence="1">
    <location>
        <begin position="526"/>
        <end position="536"/>
    </location>
</feature>
<feature type="region of interest" description="Disordered" evidence="1">
    <location>
        <begin position="120"/>
        <end position="144"/>
    </location>
</feature>
<feature type="compositionally biased region" description="Pro residues" evidence="1">
    <location>
        <begin position="196"/>
        <end position="205"/>
    </location>
</feature>
<feature type="compositionally biased region" description="Polar residues" evidence="1">
    <location>
        <begin position="24"/>
        <end position="39"/>
    </location>
</feature>
<sequence length="818" mass="89625">MMLDQPPRPDPPSAEPTERHPPSTAHSRINDSSPPSKAPSTKDLYVDQDARPVSSVLASLRIGATPQTFLTRTQSALPSLPVSPQSDEGVSQTPLQQQKGYAKPQQKSVFMKTPSMVAEPRHLLRPPPSPTVMENRKTKTLDPLPGRRMMSVLDFNRMVQTPRAGESRSLPPLSRSSTRPRPPPEWVRESRMSLLPPTPPPPLTHPPGEQLLKKTPVIGKIPKGLSSAEGYFRVFTEMKTVETVDVAKNGHHLATLLPHRYTKKMPLYGTSPRMMMMMQQRPPSRLAKLVATPTLRQSITMSRRPSMAPAATKRAARRLPKLANIAEPDVTVAATDTTATAVEERPSARTKRAPQKRIKKAKLGAVKTPMPQKDGLAEREGTAAAMKTSGDAEGLEGLMEGKKNEESVAAASIEERTDPTDPTPWPQSPSQIIEPLTPLKHASLLPPPAAPLSSPTTTTTTLSQPPPTADYVPYKPRRPTPPNHVATDLSLLNRTEENAEGEREDASDTLGGLPGQQPAAPATPTHKSKFAGRNHHASNAGFNPEEDVKKRRASFVPGLKKHGQAPKKVDMDLLRKRRQSNAAPHRAGLEGESAKEDFLSSLVKDMNVMDEDSKQRYIRVSEPLFKDNDLISIEDLGAELTRMKWITAGEVDYITKVFELVAGDYVDQSEFCVIAALAERMTFLDTSLRQSFGDTDFRKLEKNIKQYRHLFTVNTNEDGKMTYEDLKILLLSTGLPANSIEGVAALLNLAPAGKDPTKQSEVGFIDFLSYVPFFALLHDRIVDDPLGYNAGDENAAGGEDVVKKLMADLKARSESGAG</sequence>
<feature type="compositionally biased region" description="Low complexity" evidence="1">
    <location>
        <begin position="451"/>
        <end position="463"/>
    </location>
</feature>
<dbReference type="InterPro" id="IPR011992">
    <property type="entry name" value="EF-hand-dom_pair"/>
</dbReference>
<feature type="compositionally biased region" description="Low complexity" evidence="1">
    <location>
        <begin position="515"/>
        <end position="525"/>
    </location>
</feature>
<feature type="compositionally biased region" description="Basic and acidic residues" evidence="1">
    <location>
        <begin position="494"/>
        <end position="506"/>
    </location>
</feature>
<dbReference type="SUPFAM" id="SSF47473">
    <property type="entry name" value="EF-hand"/>
    <property type="match status" value="1"/>
</dbReference>
<evidence type="ECO:0000313" key="2">
    <source>
        <dbReference type="EMBL" id="TPX56097.1"/>
    </source>
</evidence>
<feature type="compositionally biased region" description="Basic residues" evidence="1">
    <location>
        <begin position="348"/>
        <end position="362"/>
    </location>
</feature>
<keyword evidence="3" id="KW-1185">Reference proteome</keyword>
<reference evidence="2 3" key="1">
    <citation type="journal article" date="2019" name="Sci. Rep.">
        <title>Comparative genomics of chytrid fungi reveal insights into the obligate biotrophic and pathogenic lifestyle of Synchytrium endobioticum.</title>
        <authorList>
            <person name="van de Vossenberg B.T.L.H."/>
            <person name="Warris S."/>
            <person name="Nguyen H.D.T."/>
            <person name="van Gent-Pelzer M.P.E."/>
            <person name="Joly D.L."/>
            <person name="van de Geest H.C."/>
            <person name="Bonants P.J.M."/>
            <person name="Smith D.S."/>
            <person name="Levesque C.A."/>
            <person name="van der Lee T.A.J."/>
        </authorList>
    </citation>
    <scope>NUCLEOTIDE SEQUENCE [LARGE SCALE GENOMIC DNA]</scope>
    <source>
        <strain evidence="2 3">CBS 809.83</strain>
    </source>
</reference>
<feature type="region of interest" description="Disordered" evidence="1">
    <location>
        <begin position="159"/>
        <end position="205"/>
    </location>
</feature>
<feature type="region of interest" description="Disordered" evidence="1">
    <location>
        <begin position="399"/>
        <end position="549"/>
    </location>
</feature>
<dbReference type="PANTHER" id="PTHR35538:SF3">
    <property type="entry name" value="C-TYPE LECTIN DOMAIN-CONTAINING PROTEIN"/>
    <property type="match status" value="1"/>
</dbReference>
<organism evidence="2 3">
    <name type="scientific">Powellomyces hirtus</name>
    <dbReference type="NCBI Taxonomy" id="109895"/>
    <lineage>
        <taxon>Eukaryota</taxon>
        <taxon>Fungi</taxon>
        <taxon>Fungi incertae sedis</taxon>
        <taxon>Chytridiomycota</taxon>
        <taxon>Chytridiomycota incertae sedis</taxon>
        <taxon>Chytridiomycetes</taxon>
        <taxon>Spizellomycetales</taxon>
        <taxon>Powellomycetaceae</taxon>
        <taxon>Powellomyces</taxon>
    </lineage>
</organism>
<dbReference type="STRING" id="109895.A0A507DY30"/>
<gene>
    <name evidence="2" type="ORF">PhCBS80983_g04795</name>
</gene>
<dbReference type="Proteomes" id="UP000318582">
    <property type="component" value="Unassembled WGS sequence"/>
</dbReference>
<evidence type="ECO:0000256" key="1">
    <source>
        <dbReference type="SAM" id="MobiDB-lite"/>
    </source>
</evidence>
<dbReference type="AlphaFoldDB" id="A0A507DY30"/>
<dbReference type="PANTHER" id="PTHR35538">
    <property type="entry name" value="LIG_CHAN-GLU_BD DOMAIN-CONTAINING PROTEIN"/>
    <property type="match status" value="1"/>
</dbReference>
<name>A0A507DY30_9FUNG</name>
<feature type="region of interest" description="Disordered" evidence="1">
    <location>
        <begin position="340"/>
        <end position="387"/>
    </location>
</feature>
<feature type="region of interest" description="Disordered" evidence="1">
    <location>
        <begin position="1"/>
        <end position="47"/>
    </location>
</feature>
<feature type="compositionally biased region" description="Low complexity" evidence="1">
    <location>
        <begin position="167"/>
        <end position="179"/>
    </location>
</feature>
<dbReference type="EMBL" id="QEAQ01000085">
    <property type="protein sequence ID" value="TPX56097.1"/>
    <property type="molecule type" value="Genomic_DNA"/>
</dbReference>
<accession>A0A507DY30</accession>
<feature type="compositionally biased region" description="Pro residues" evidence="1">
    <location>
        <begin position="1"/>
        <end position="14"/>
    </location>
</feature>
<feature type="compositionally biased region" description="Polar residues" evidence="1">
    <location>
        <begin position="75"/>
        <end position="99"/>
    </location>
</feature>
<proteinExistence type="predicted"/>
<feature type="region of interest" description="Disordered" evidence="1">
    <location>
        <begin position="75"/>
        <end position="108"/>
    </location>
</feature>
<evidence type="ECO:0008006" key="4">
    <source>
        <dbReference type="Google" id="ProtNLM"/>
    </source>
</evidence>
<evidence type="ECO:0000313" key="3">
    <source>
        <dbReference type="Proteomes" id="UP000318582"/>
    </source>
</evidence>